<name>A0A8D2IXF5_VARKO</name>
<evidence type="ECO:0000313" key="3">
    <source>
        <dbReference type="Proteomes" id="UP000694545"/>
    </source>
</evidence>
<proteinExistence type="predicted"/>
<dbReference type="AlphaFoldDB" id="A0A8D2IXF5"/>
<dbReference type="Proteomes" id="UP000694545">
    <property type="component" value="Unplaced"/>
</dbReference>
<keyword evidence="3" id="KW-1185">Reference proteome</keyword>
<evidence type="ECO:0000313" key="2">
    <source>
        <dbReference type="Ensembl" id="ENSVKKP00000006572.1"/>
    </source>
</evidence>
<reference evidence="2" key="2">
    <citation type="submission" date="2025-09" db="UniProtKB">
        <authorList>
            <consortium name="Ensembl"/>
        </authorList>
    </citation>
    <scope>IDENTIFICATION</scope>
</reference>
<accession>A0A8D2IXF5</accession>
<feature type="region of interest" description="Disordered" evidence="1">
    <location>
        <begin position="160"/>
        <end position="189"/>
    </location>
</feature>
<feature type="region of interest" description="Disordered" evidence="1">
    <location>
        <begin position="1"/>
        <end position="23"/>
    </location>
</feature>
<organism evidence="2 3">
    <name type="scientific">Varanus komodoensis</name>
    <name type="common">Komodo dragon</name>
    <dbReference type="NCBI Taxonomy" id="61221"/>
    <lineage>
        <taxon>Eukaryota</taxon>
        <taxon>Metazoa</taxon>
        <taxon>Chordata</taxon>
        <taxon>Craniata</taxon>
        <taxon>Vertebrata</taxon>
        <taxon>Euteleostomi</taxon>
        <taxon>Lepidosauria</taxon>
        <taxon>Squamata</taxon>
        <taxon>Bifurcata</taxon>
        <taxon>Unidentata</taxon>
        <taxon>Episquamata</taxon>
        <taxon>Toxicofera</taxon>
        <taxon>Anguimorpha</taxon>
        <taxon>Paleoanguimorpha</taxon>
        <taxon>Varanoidea</taxon>
        <taxon>Varanidae</taxon>
        <taxon>Varanus</taxon>
    </lineage>
</organism>
<protein>
    <submittedName>
        <fullName evidence="2">Uncharacterized protein</fullName>
    </submittedName>
</protein>
<feature type="compositionally biased region" description="Basic residues" evidence="1">
    <location>
        <begin position="1"/>
        <end position="19"/>
    </location>
</feature>
<evidence type="ECO:0000256" key="1">
    <source>
        <dbReference type="SAM" id="MobiDB-lite"/>
    </source>
</evidence>
<reference evidence="2" key="1">
    <citation type="submission" date="2025-08" db="UniProtKB">
        <authorList>
            <consortium name="Ensembl"/>
        </authorList>
    </citation>
    <scope>IDENTIFICATION</scope>
</reference>
<dbReference type="Ensembl" id="ENSVKKT00000006747.1">
    <property type="protein sequence ID" value="ENSVKKP00000006572.1"/>
    <property type="gene ID" value="ENSVKKG00000004776.1"/>
</dbReference>
<sequence>MEGRRTRRSLLKRDKKKTHAPSSMILQAKRWPHSLGWSPVGCSSTKRCTLFCLCWYSLEPLLIGRESSSIIRSWGTLTFFPKSSCGAEQTHTHAQEQGENEDQLALSCARGQVPERQCKPMSVYPQGLPCPLLLLMPLQIPRGVPSPLESIWGHARDYSEEKKMRKPHSTGSVLPLAEPVSASKPTCRL</sequence>